<dbReference type="SUPFAM" id="SSF52540">
    <property type="entry name" value="P-loop containing nucleoside triphosphate hydrolases"/>
    <property type="match status" value="1"/>
</dbReference>
<evidence type="ECO:0000256" key="1">
    <source>
        <dbReference type="SAM" id="MobiDB-lite"/>
    </source>
</evidence>
<evidence type="ECO:0000313" key="3">
    <source>
        <dbReference type="Proteomes" id="UP000664771"/>
    </source>
</evidence>
<dbReference type="Pfam" id="PF13481">
    <property type="entry name" value="AAA_25"/>
    <property type="match status" value="1"/>
</dbReference>
<dbReference type="Proteomes" id="UP000664771">
    <property type="component" value="Unassembled WGS sequence"/>
</dbReference>
<accession>A0ABS3M1D4</accession>
<proteinExistence type="predicted"/>
<name>A0ABS3M1D4_9PROT</name>
<dbReference type="RefSeq" id="WP_207884057.1">
    <property type="nucleotide sequence ID" value="NZ_JAFVMF010000039.1"/>
</dbReference>
<reference evidence="2 3" key="1">
    <citation type="submission" date="2021-03" db="EMBL/GenBank/DDBJ databases">
        <title>The complete genome sequence of Acetobacter sacchari TBRC 11175.</title>
        <authorList>
            <person name="Charoenyingcharoen P."/>
            <person name="Yukphan P."/>
        </authorList>
    </citation>
    <scope>NUCLEOTIDE SEQUENCE [LARGE SCALE GENOMIC DNA]</scope>
    <source>
        <strain evidence="2 3">TBRC 11175</strain>
    </source>
</reference>
<organism evidence="2 3">
    <name type="scientific">Acetobacter sacchari</name>
    <dbReference type="NCBI Taxonomy" id="2661687"/>
    <lineage>
        <taxon>Bacteria</taxon>
        <taxon>Pseudomonadati</taxon>
        <taxon>Pseudomonadota</taxon>
        <taxon>Alphaproteobacteria</taxon>
        <taxon>Acetobacterales</taxon>
        <taxon>Acetobacteraceae</taxon>
        <taxon>Acetobacter</taxon>
    </lineage>
</organism>
<feature type="region of interest" description="Disordered" evidence="1">
    <location>
        <begin position="317"/>
        <end position="340"/>
    </location>
</feature>
<feature type="compositionally biased region" description="Polar residues" evidence="1">
    <location>
        <begin position="323"/>
        <end position="338"/>
    </location>
</feature>
<protein>
    <submittedName>
        <fullName evidence="2">AAA family ATPase</fullName>
    </submittedName>
</protein>
<gene>
    <name evidence="2" type="ORF">J2D73_19590</name>
</gene>
<dbReference type="EMBL" id="JAFVMF010000039">
    <property type="protein sequence ID" value="MBO1361989.1"/>
    <property type="molecule type" value="Genomic_DNA"/>
</dbReference>
<dbReference type="InterPro" id="IPR027417">
    <property type="entry name" value="P-loop_NTPase"/>
</dbReference>
<dbReference type="Gene3D" id="3.40.50.300">
    <property type="entry name" value="P-loop containing nucleotide triphosphate hydrolases"/>
    <property type="match status" value="1"/>
</dbReference>
<evidence type="ECO:0000313" key="2">
    <source>
        <dbReference type="EMBL" id="MBO1361989.1"/>
    </source>
</evidence>
<keyword evidence="3" id="KW-1185">Reference proteome</keyword>
<comment type="caution">
    <text evidence="2">The sequence shown here is derived from an EMBL/GenBank/DDBJ whole genome shotgun (WGS) entry which is preliminary data.</text>
</comment>
<sequence>MNGPVNIDGAVSDGLRQAKRSTTMQPNPLRFVDVASLAGKVVADREWVVDQWLPAGCVTVHYAAGGEGKTLLAQQLMTSVAAGVPWIGLHVKKGRVLGMFCEDDEDELHRRQNAINVAYGVTFDDLSDMRWTAPVGDDNTLVRFENDGTPVETDRLGDLRAFALHWRPSVIVLDVSSDLFGGNENVRTQVSVYLKAVLGALARDTGAAVLLNAHPSRAGISSGDLDGGSTAWNGGVRSRWGLYTPNGEDGEPRDETVRVLSKKKANYATRGDEIRLNYRDGVLWPEKSDDPPLFQRLDKERCEQIFLDLLDEVGRQGRHASDSRNSANYAPKLFSQNPKRQRFTRRDFETAMNRLFGAGQIKVEPYGKPSANTKHLVRAESCEGGEGLS</sequence>